<dbReference type="InterPro" id="IPR057309">
    <property type="entry name" value="PcsB_CC"/>
</dbReference>
<evidence type="ECO:0000313" key="7">
    <source>
        <dbReference type="EMBL" id="MBC5686886.1"/>
    </source>
</evidence>
<keyword evidence="2" id="KW-0175">Coiled coil</keyword>
<evidence type="ECO:0000313" key="8">
    <source>
        <dbReference type="Proteomes" id="UP000643810"/>
    </source>
</evidence>
<protein>
    <submittedName>
        <fullName evidence="7">Cell wall hydrolase</fullName>
    </submittedName>
</protein>
<organism evidence="7 8">
    <name type="scientific">Roseburia lenta</name>
    <dbReference type="NCBI Taxonomy" id="2763061"/>
    <lineage>
        <taxon>Bacteria</taxon>
        <taxon>Bacillati</taxon>
        <taxon>Bacillota</taxon>
        <taxon>Clostridia</taxon>
        <taxon>Lachnospirales</taxon>
        <taxon>Lachnospiraceae</taxon>
        <taxon>Roseburia</taxon>
    </lineage>
</organism>
<sequence>MKKLWKKCLVLFLCFCVMWSAGGIGNVYAKSLEEIRQEQLENKKKKDEAESQKNDAQKVVDDLQDEADDLGATYNSYNKRLQSVNQEITDTQNAIESANASISQLEKELAEAEAAEAEQYEGMKTRIQYMYENGSQSLLTTLLESGSMVEFLQRAEYVSSITSYDRKMMNSYAKLQETIKEKSAALSDKKTELSAYNDTLSAKQDELDDLVNDAGNAYSAKKGEVSAAQMSVEEYNAKIQEFRDNETALEGEAAAAQAALAQQILQQQQQQQQQGGTTGGDGSDGSDAGNAGDADNTPQIPTENTGGSISYSDADLKLMAAIIQAEAGGESYAGQLAVGTVIMNRVKSSLFPNTLSGVIYQTNQFQPVRDGHLALILERGPNESCTNAARQVLNGYRSGDWLFFMTKKWADYYGITGYTMIGNHAFFRNWGAN</sequence>
<accession>A0ABR7GHX5</accession>
<evidence type="ECO:0000259" key="5">
    <source>
        <dbReference type="Pfam" id="PF07486"/>
    </source>
</evidence>
<feature type="region of interest" description="Disordered" evidence="3">
    <location>
        <begin position="265"/>
        <end position="308"/>
    </location>
</feature>
<dbReference type="GO" id="GO:0016787">
    <property type="term" value="F:hydrolase activity"/>
    <property type="evidence" value="ECO:0007669"/>
    <property type="project" value="UniProtKB-KW"/>
</dbReference>
<proteinExistence type="predicted"/>
<keyword evidence="1 4" id="KW-0732">Signal</keyword>
<name>A0ABR7GHX5_9FIRM</name>
<feature type="compositionally biased region" description="Low complexity" evidence="3">
    <location>
        <begin position="285"/>
        <end position="296"/>
    </location>
</feature>
<comment type="caution">
    <text evidence="7">The sequence shown here is derived from an EMBL/GenBank/DDBJ whole genome shotgun (WGS) entry which is preliminary data.</text>
</comment>
<evidence type="ECO:0000259" key="6">
    <source>
        <dbReference type="Pfam" id="PF24568"/>
    </source>
</evidence>
<feature type="coiled-coil region" evidence="2">
    <location>
        <begin position="28"/>
        <end position="122"/>
    </location>
</feature>
<feature type="chain" id="PRO_5045792796" evidence="4">
    <location>
        <begin position="30"/>
        <end position="433"/>
    </location>
</feature>
<evidence type="ECO:0000256" key="1">
    <source>
        <dbReference type="ARBA" id="ARBA00022729"/>
    </source>
</evidence>
<evidence type="ECO:0000256" key="3">
    <source>
        <dbReference type="SAM" id="MobiDB-lite"/>
    </source>
</evidence>
<dbReference type="Pfam" id="PF07486">
    <property type="entry name" value="Hydrolase_2"/>
    <property type="match status" value="1"/>
</dbReference>
<evidence type="ECO:0000256" key="4">
    <source>
        <dbReference type="SAM" id="SignalP"/>
    </source>
</evidence>
<dbReference type="EMBL" id="JACOPG010000003">
    <property type="protein sequence ID" value="MBC5686886.1"/>
    <property type="molecule type" value="Genomic_DNA"/>
</dbReference>
<reference evidence="7 8" key="1">
    <citation type="submission" date="2020-08" db="EMBL/GenBank/DDBJ databases">
        <title>Genome public.</title>
        <authorList>
            <person name="Liu C."/>
            <person name="Sun Q."/>
        </authorList>
    </citation>
    <scope>NUCLEOTIDE SEQUENCE [LARGE SCALE GENOMIC DNA]</scope>
    <source>
        <strain evidence="7 8">NSJ-9</strain>
    </source>
</reference>
<dbReference type="Gene3D" id="6.10.250.3150">
    <property type="match status" value="1"/>
</dbReference>
<dbReference type="InterPro" id="IPR011105">
    <property type="entry name" value="Cell_wall_hydrolase_SleB"/>
</dbReference>
<evidence type="ECO:0000256" key="2">
    <source>
        <dbReference type="SAM" id="Coils"/>
    </source>
</evidence>
<dbReference type="Proteomes" id="UP000643810">
    <property type="component" value="Unassembled WGS sequence"/>
</dbReference>
<dbReference type="InterPro" id="IPR042047">
    <property type="entry name" value="SleB_dom1"/>
</dbReference>
<feature type="domain" description="Peptidoglycan hydrolase PcsB coiled-coil" evidence="6">
    <location>
        <begin position="111"/>
        <end position="182"/>
    </location>
</feature>
<dbReference type="RefSeq" id="WP_186854546.1">
    <property type="nucleotide sequence ID" value="NZ_JACOPG010000003.1"/>
</dbReference>
<feature type="signal peptide" evidence="4">
    <location>
        <begin position="1"/>
        <end position="29"/>
    </location>
</feature>
<feature type="compositionally biased region" description="Polar residues" evidence="3">
    <location>
        <begin position="297"/>
        <end position="308"/>
    </location>
</feature>
<feature type="coiled-coil region" evidence="2">
    <location>
        <begin position="172"/>
        <end position="259"/>
    </location>
</feature>
<dbReference type="SUPFAM" id="SSF58100">
    <property type="entry name" value="Bacterial hemolysins"/>
    <property type="match status" value="1"/>
</dbReference>
<gene>
    <name evidence="7" type="ORF">H8R94_09770</name>
</gene>
<dbReference type="Pfam" id="PF24568">
    <property type="entry name" value="CC_PcsB"/>
    <property type="match status" value="1"/>
</dbReference>
<feature type="domain" description="Cell wall hydrolase SleB" evidence="5">
    <location>
        <begin position="329"/>
        <end position="427"/>
    </location>
</feature>
<keyword evidence="7" id="KW-0378">Hydrolase</keyword>
<keyword evidence="8" id="KW-1185">Reference proteome</keyword>
<dbReference type="Gene3D" id="1.10.10.2520">
    <property type="entry name" value="Cell wall hydrolase SleB, domain 1"/>
    <property type="match status" value="1"/>
</dbReference>
<feature type="compositionally biased region" description="Low complexity" evidence="3">
    <location>
        <begin position="265"/>
        <end position="275"/>
    </location>
</feature>